<dbReference type="InterPro" id="IPR036890">
    <property type="entry name" value="HATPase_C_sf"/>
</dbReference>
<dbReference type="InterPro" id="IPR013783">
    <property type="entry name" value="Ig-like_fold"/>
</dbReference>
<dbReference type="AlphaFoldDB" id="A0A1I1E7V7"/>
<gene>
    <name evidence="4" type="ORF">SAMN05421780_101675</name>
</gene>
<dbReference type="SUPFAM" id="SSF63829">
    <property type="entry name" value="Calcium-dependent phosphotriesterase"/>
    <property type="match status" value="3"/>
</dbReference>
<dbReference type="GO" id="GO:0000155">
    <property type="term" value="F:phosphorelay sensor kinase activity"/>
    <property type="evidence" value="ECO:0007669"/>
    <property type="project" value="InterPro"/>
</dbReference>
<feature type="domain" description="Signal transduction histidine kinase internal region" evidence="3">
    <location>
        <begin position="779"/>
        <end position="857"/>
    </location>
</feature>
<dbReference type="SUPFAM" id="SSF55874">
    <property type="entry name" value="ATPase domain of HSP90 chaperone/DNA topoisomerase II/histidine kinase"/>
    <property type="match status" value="1"/>
</dbReference>
<keyword evidence="1" id="KW-0472">Membrane</keyword>
<dbReference type="PANTHER" id="PTHR34220:SF7">
    <property type="entry name" value="SENSOR HISTIDINE KINASE YPDA"/>
    <property type="match status" value="1"/>
</dbReference>
<keyword evidence="1" id="KW-1133">Transmembrane helix</keyword>
<proteinExistence type="predicted"/>
<dbReference type="Proteomes" id="UP000199514">
    <property type="component" value="Unassembled WGS sequence"/>
</dbReference>
<dbReference type="STRING" id="927664.SAMN05421780_101675"/>
<name>A0A1I1E7V7_9BACT</name>
<dbReference type="PANTHER" id="PTHR34220">
    <property type="entry name" value="SENSOR HISTIDINE KINASE YPDA"/>
    <property type="match status" value="1"/>
</dbReference>
<accession>A0A1I1E7V7</accession>
<dbReference type="RefSeq" id="WP_143083850.1">
    <property type="nucleotide sequence ID" value="NZ_FOLE01000001.1"/>
</dbReference>
<dbReference type="Pfam" id="PF06580">
    <property type="entry name" value="His_kinase"/>
    <property type="match status" value="1"/>
</dbReference>
<dbReference type="PROSITE" id="PS51257">
    <property type="entry name" value="PROKAR_LIPOPROTEIN"/>
    <property type="match status" value="1"/>
</dbReference>
<feature type="transmembrane region" description="Helical" evidence="1">
    <location>
        <begin position="736"/>
        <end position="754"/>
    </location>
</feature>
<dbReference type="InterPro" id="IPR011110">
    <property type="entry name" value="Reg_prop"/>
</dbReference>
<dbReference type="OrthoDB" id="9809670at2"/>
<organism evidence="4 5">
    <name type="scientific">Flexibacter flexilis DSM 6793</name>
    <dbReference type="NCBI Taxonomy" id="927664"/>
    <lineage>
        <taxon>Bacteria</taxon>
        <taxon>Pseudomonadati</taxon>
        <taxon>Bacteroidota</taxon>
        <taxon>Cytophagia</taxon>
        <taxon>Cytophagales</taxon>
        <taxon>Flexibacteraceae</taxon>
        <taxon>Flexibacter</taxon>
    </lineage>
</organism>
<feature type="chain" id="PRO_5011600403" evidence="2">
    <location>
        <begin position="21"/>
        <end position="991"/>
    </location>
</feature>
<sequence length="991" mass="113890">MRNFFGLLGFWLMLSLACKAQDERQLHSYFPHKHYTVNQGLASSTVYFTMQDSKGYLWIMTSSGVNRFDGQNFEYFSTDNGLSDNEVFKAYEDTQGRIWFLTYNGKLSYFFNNKFYNGNNTAFLAKAESPSQFTCIYEDKNNGDIWLGTFRNGIVRISGQQVQHYNVEVATSKMNVPCFFFRDKQGIICVQTYAGKMRFSSTNNLFRLYGERYKVGRKYYSVHEDEKASFYADSFSVHVEIGKYTYTVTDSVHFNFQNLNCFYIDPSDRLWIGTYNGVYVIENYQKPRHEQHRNHYLKGVEVGHFMRDHEGNLWCSTLNQGLYFFANKFDKINLYDQSTGLPSSKVTSLASCGEGMGLLVGFDNGQFGFWENKNLSLFQLKSPRQTNKIRQFVWAFGKLWIAADMGLYCWEGEDRPAVLKEVNSMKSILHDNQSLYSATSMGLSQYLPTPSGKDFRNYVLTNYPAAYTLCKGNNDTIWFATSKDLMYFDEASGQIGMSPLRFQSRITSILLLPDRSLLIGTAGLGLFQVQGQRIIKRVSVNNGLVSNVCNKLYMKDGRNIWGCTNNGLTHIQLAGKEWIISSITMAEGLPSNEINDVCADQHGNLYVATNNGLCHFSESDLKGLLPPPTLLISQVRIDDVLIKNPKKIALRTHENNLEFYFVGIAYRYANLVSYEYRLSRNGKDAPWITTTNGRLQLAELPHGDYVLQVRCRRFHSGWSNTEDVKFSIAAPFWLKWWFISLCSIALGILIWQIYTRRVSYLLIRERAKKMIQQRNHQLEQQALQLALKRDLLKQSSQTIQQLIKDDEKKQAYNSLNTFVNWVDTNINNSQQSFVTIAQEISTIQDFLELEKQRLGEQMSFQISISPKIDMDKMRIPPLILESYVDNAIQHGLAHKEKRGRINIVLERISENYLQIIIQDNGIGLEASRELYRAQGRLHKDTGLIVSRERIEQIRDTEGRHGSVSIEELKAPDNSVMGTVVVIQLPVRPIAL</sequence>
<dbReference type="Gene3D" id="3.30.565.10">
    <property type="entry name" value="Histidine kinase-like ATPase, C-terminal domain"/>
    <property type="match status" value="1"/>
</dbReference>
<dbReference type="Pfam" id="PF07494">
    <property type="entry name" value="Reg_prop"/>
    <property type="match status" value="3"/>
</dbReference>
<keyword evidence="2" id="KW-0732">Signal</keyword>
<dbReference type="InterPro" id="IPR015943">
    <property type="entry name" value="WD40/YVTN_repeat-like_dom_sf"/>
</dbReference>
<feature type="signal peptide" evidence="2">
    <location>
        <begin position="1"/>
        <end position="20"/>
    </location>
</feature>
<evidence type="ECO:0000313" key="5">
    <source>
        <dbReference type="Proteomes" id="UP000199514"/>
    </source>
</evidence>
<evidence type="ECO:0000313" key="4">
    <source>
        <dbReference type="EMBL" id="SFB83147.1"/>
    </source>
</evidence>
<protein>
    <submittedName>
        <fullName evidence="4">Two component regulator propeller</fullName>
    </submittedName>
</protein>
<dbReference type="GO" id="GO:0016020">
    <property type="term" value="C:membrane"/>
    <property type="evidence" value="ECO:0007669"/>
    <property type="project" value="InterPro"/>
</dbReference>
<dbReference type="EMBL" id="FOLE01000001">
    <property type="protein sequence ID" value="SFB83147.1"/>
    <property type="molecule type" value="Genomic_DNA"/>
</dbReference>
<dbReference type="InterPro" id="IPR010559">
    <property type="entry name" value="Sig_transdc_His_kin_internal"/>
</dbReference>
<dbReference type="Gene3D" id="2.60.40.10">
    <property type="entry name" value="Immunoglobulins"/>
    <property type="match status" value="1"/>
</dbReference>
<evidence type="ECO:0000259" key="3">
    <source>
        <dbReference type="Pfam" id="PF06580"/>
    </source>
</evidence>
<reference evidence="4 5" key="1">
    <citation type="submission" date="2016-10" db="EMBL/GenBank/DDBJ databases">
        <authorList>
            <person name="de Groot N.N."/>
        </authorList>
    </citation>
    <scope>NUCLEOTIDE SEQUENCE [LARGE SCALE GENOMIC DNA]</scope>
    <source>
        <strain evidence="4 5">DSM 6793</strain>
    </source>
</reference>
<keyword evidence="5" id="KW-1185">Reference proteome</keyword>
<dbReference type="InterPro" id="IPR050640">
    <property type="entry name" value="Bact_2-comp_sensor_kinase"/>
</dbReference>
<keyword evidence="1" id="KW-0812">Transmembrane</keyword>
<dbReference type="Gene3D" id="2.130.10.10">
    <property type="entry name" value="YVTN repeat-like/Quinoprotein amine dehydrogenase"/>
    <property type="match status" value="3"/>
</dbReference>
<evidence type="ECO:0000256" key="2">
    <source>
        <dbReference type="SAM" id="SignalP"/>
    </source>
</evidence>
<evidence type="ECO:0000256" key="1">
    <source>
        <dbReference type="SAM" id="Phobius"/>
    </source>
</evidence>